<comment type="caution">
    <text evidence="10">The sequence shown here is derived from an EMBL/GenBank/DDBJ whole genome shotgun (WGS) entry which is preliminary data.</text>
</comment>
<keyword evidence="3" id="KW-0813">Transport</keyword>
<comment type="subcellular location">
    <subcellularLocation>
        <location evidence="1">Cell membrane</location>
        <topology evidence="1">Multi-pass membrane protein</topology>
    </subcellularLocation>
</comment>
<dbReference type="GO" id="GO:0005886">
    <property type="term" value="C:plasma membrane"/>
    <property type="evidence" value="ECO:0007669"/>
    <property type="project" value="UniProtKB-SubCell"/>
</dbReference>
<comment type="similarity">
    <text evidence="2">Belongs to the binding-protein-dependent transport system permease family. CysTW subfamily.</text>
</comment>
<gene>
    <name evidence="10" type="ORF">S01H4_43390</name>
</gene>
<evidence type="ECO:0000256" key="6">
    <source>
        <dbReference type="ARBA" id="ARBA00022989"/>
    </source>
</evidence>
<protein>
    <recommendedName>
        <fullName evidence="9">ABC transmembrane type-1 domain-containing protein</fullName>
    </recommendedName>
</protein>
<feature type="transmembrane region" description="Helical" evidence="8">
    <location>
        <begin position="12"/>
        <end position="32"/>
    </location>
</feature>
<dbReference type="PROSITE" id="PS50928">
    <property type="entry name" value="ABC_TM1"/>
    <property type="match status" value="1"/>
</dbReference>
<evidence type="ECO:0000256" key="1">
    <source>
        <dbReference type="ARBA" id="ARBA00004651"/>
    </source>
</evidence>
<evidence type="ECO:0000256" key="8">
    <source>
        <dbReference type="SAM" id="Phobius"/>
    </source>
</evidence>
<organism evidence="10">
    <name type="scientific">marine sediment metagenome</name>
    <dbReference type="NCBI Taxonomy" id="412755"/>
    <lineage>
        <taxon>unclassified sequences</taxon>
        <taxon>metagenomes</taxon>
        <taxon>ecological metagenomes</taxon>
    </lineage>
</organism>
<feature type="transmembrane region" description="Helical" evidence="8">
    <location>
        <begin position="138"/>
        <end position="156"/>
    </location>
</feature>
<evidence type="ECO:0000256" key="7">
    <source>
        <dbReference type="ARBA" id="ARBA00023136"/>
    </source>
</evidence>
<dbReference type="InterPro" id="IPR000515">
    <property type="entry name" value="MetI-like"/>
</dbReference>
<dbReference type="InterPro" id="IPR035906">
    <property type="entry name" value="MetI-like_sf"/>
</dbReference>
<feature type="transmembrane region" description="Helical" evidence="8">
    <location>
        <begin position="96"/>
        <end position="118"/>
    </location>
</feature>
<feature type="transmembrane region" description="Helical" evidence="8">
    <location>
        <begin position="59"/>
        <end position="84"/>
    </location>
</feature>
<keyword evidence="7 8" id="KW-0472">Membrane</keyword>
<dbReference type="SUPFAM" id="SSF161098">
    <property type="entry name" value="MetI-like"/>
    <property type="match status" value="1"/>
</dbReference>
<proteinExistence type="inferred from homology"/>
<keyword evidence="6 8" id="KW-1133">Transmembrane helix</keyword>
<dbReference type="AlphaFoldDB" id="X1D0B5"/>
<accession>X1D0B5</accession>
<evidence type="ECO:0000256" key="2">
    <source>
        <dbReference type="ARBA" id="ARBA00007069"/>
    </source>
</evidence>
<evidence type="ECO:0000313" key="10">
    <source>
        <dbReference type="EMBL" id="GAG98537.1"/>
    </source>
</evidence>
<evidence type="ECO:0000256" key="4">
    <source>
        <dbReference type="ARBA" id="ARBA00022475"/>
    </source>
</evidence>
<keyword evidence="5 8" id="KW-0812">Transmembrane</keyword>
<reference evidence="10" key="1">
    <citation type="journal article" date="2014" name="Front. Microbiol.">
        <title>High frequency of phylogenetically diverse reductive dehalogenase-homologous genes in deep subseafloor sedimentary metagenomes.</title>
        <authorList>
            <person name="Kawai M."/>
            <person name="Futagami T."/>
            <person name="Toyoda A."/>
            <person name="Takaki Y."/>
            <person name="Nishi S."/>
            <person name="Hori S."/>
            <person name="Arai W."/>
            <person name="Tsubouchi T."/>
            <person name="Morono Y."/>
            <person name="Uchiyama I."/>
            <person name="Ito T."/>
            <person name="Fujiyama A."/>
            <person name="Inagaki F."/>
            <person name="Takami H."/>
        </authorList>
    </citation>
    <scope>NUCLEOTIDE SEQUENCE</scope>
    <source>
        <strain evidence="10">Expedition CK06-06</strain>
    </source>
</reference>
<name>X1D0B5_9ZZZZ</name>
<dbReference type="EMBL" id="BART01023934">
    <property type="protein sequence ID" value="GAG98537.1"/>
    <property type="molecule type" value="Genomic_DNA"/>
</dbReference>
<dbReference type="PANTHER" id="PTHR42929:SF1">
    <property type="entry name" value="INNER MEMBRANE ABC TRANSPORTER PERMEASE PROTEIN YDCU-RELATED"/>
    <property type="match status" value="1"/>
</dbReference>
<dbReference type="GO" id="GO:0055085">
    <property type="term" value="P:transmembrane transport"/>
    <property type="evidence" value="ECO:0007669"/>
    <property type="project" value="InterPro"/>
</dbReference>
<evidence type="ECO:0000259" key="9">
    <source>
        <dbReference type="PROSITE" id="PS50928"/>
    </source>
</evidence>
<feature type="non-terminal residue" evidence="10">
    <location>
        <position position="158"/>
    </location>
</feature>
<feature type="domain" description="ABC transmembrane type-1" evidence="9">
    <location>
        <begin position="60"/>
        <end position="158"/>
    </location>
</feature>
<dbReference type="Gene3D" id="1.10.3720.10">
    <property type="entry name" value="MetI-like"/>
    <property type="match status" value="1"/>
</dbReference>
<evidence type="ECO:0000256" key="5">
    <source>
        <dbReference type="ARBA" id="ARBA00022692"/>
    </source>
</evidence>
<dbReference type="PANTHER" id="PTHR42929">
    <property type="entry name" value="INNER MEMBRANE ABC TRANSPORTER PERMEASE PROTEIN YDCU-RELATED-RELATED"/>
    <property type="match status" value="1"/>
</dbReference>
<keyword evidence="4" id="KW-1003">Cell membrane</keyword>
<sequence length="158" mass="17291">MPRIKPPLVPSFIVIVGFLTVCPVIMLLFGSFSEGLGAFGTFTLEKYIKSYSDPALARILVNTAFFTVGSAVVATSLAIFLAYLNTRTNIPLKRSLHVMPIVPMMIPHILFAVSWALLLNPSNGIINLVLKDVLNLEISLFNIYTLPGMILVEGLLDL</sequence>
<evidence type="ECO:0000256" key="3">
    <source>
        <dbReference type="ARBA" id="ARBA00022448"/>
    </source>
</evidence>